<dbReference type="PANTHER" id="PTHR42743:SF4">
    <property type="entry name" value="BRANCHED-CHAIN-AMINO-ACID AMINOTRANSFERASE-RELATED"/>
    <property type="match status" value="1"/>
</dbReference>
<sequence length="323" mass="35368">MSLSSLAHAPGNPDWIWKDGEFVPWDKALVHVNGVGHASVPAVFEGIKAYVSRDGARLSAFRLADHLARLFRSARVCRLDVPFDLGQVHDAALELLRINRYREDVYLRPWIFPEGVIREVMVPAGARCHLVIDSWPFRTSLAAERGCRAAVSSWTRPADASMPARVKAFANYHNGRLALIEARENGHDFPIMLNERRKISEAPSSCIGLLIDGQVVTPSSTSDVLQSLTAATVADLCAELGIGVVHREVDRTELYLADELFLMGTGVEVLPITAIDGRPVGDGRPGPVTLRIRQAYADLVRGVTATRHPGWLSSVPLESARVS</sequence>
<comment type="caution">
    <text evidence="4">The sequence shown here is derived from an EMBL/GenBank/DDBJ whole genome shotgun (WGS) entry which is preliminary data.</text>
</comment>
<dbReference type="Proteomes" id="UP001183629">
    <property type="component" value="Unassembled WGS sequence"/>
</dbReference>
<keyword evidence="4" id="KW-0808">Transferase</keyword>
<dbReference type="InterPro" id="IPR043132">
    <property type="entry name" value="BCAT-like_C"/>
</dbReference>
<dbReference type="InterPro" id="IPR036038">
    <property type="entry name" value="Aminotransferase-like"/>
</dbReference>
<dbReference type="AlphaFoldDB" id="A0AAE4CXN5"/>
<accession>A0AAE4CXN5</accession>
<protein>
    <submittedName>
        <fullName evidence="4">Branched-chain amino acid aminotransferase</fullName>
        <ecNumber evidence="4">2.6.1.42</ecNumber>
    </submittedName>
</protein>
<keyword evidence="3" id="KW-0663">Pyridoxal phosphate</keyword>
<dbReference type="GO" id="GO:0004084">
    <property type="term" value="F:branched-chain-amino-acid transaminase activity"/>
    <property type="evidence" value="ECO:0007669"/>
    <property type="project" value="UniProtKB-EC"/>
</dbReference>
<dbReference type="CDD" id="cd00449">
    <property type="entry name" value="PLPDE_IV"/>
    <property type="match status" value="1"/>
</dbReference>
<keyword evidence="4" id="KW-0032">Aminotransferase</keyword>
<proteinExistence type="inferred from homology"/>
<dbReference type="PANTHER" id="PTHR42743">
    <property type="entry name" value="AMINO-ACID AMINOTRANSFERASE"/>
    <property type="match status" value="1"/>
</dbReference>
<evidence type="ECO:0000256" key="3">
    <source>
        <dbReference type="ARBA" id="ARBA00022898"/>
    </source>
</evidence>
<comment type="similarity">
    <text evidence="2">Belongs to the class-IV pyridoxal-phosphate-dependent aminotransferase family.</text>
</comment>
<dbReference type="RefSeq" id="WP_310423134.1">
    <property type="nucleotide sequence ID" value="NZ_JAVDYC010000001.1"/>
</dbReference>
<dbReference type="GO" id="GO:0046394">
    <property type="term" value="P:carboxylic acid biosynthetic process"/>
    <property type="evidence" value="ECO:0007669"/>
    <property type="project" value="UniProtKB-ARBA"/>
</dbReference>
<dbReference type="Gene3D" id="3.20.10.10">
    <property type="entry name" value="D-amino Acid Aminotransferase, subunit A, domain 2"/>
    <property type="match status" value="1"/>
</dbReference>
<dbReference type="InterPro" id="IPR043131">
    <property type="entry name" value="BCAT-like_N"/>
</dbReference>
<evidence type="ECO:0000256" key="1">
    <source>
        <dbReference type="ARBA" id="ARBA00001933"/>
    </source>
</evidence>
<dbReference type="EC" id="2.6.1.42" evidence="4"/>
<dbReference type="EMBL" id="JAVDYC010000001">
    <property type="protein sequence ID" value="MDR7326803.1"/>
    <property type="molecule type" value="Genomic_DNA"/>
</dbReference>
<gene>
    <name evidence="4" type="ORF">J2S44_007053</name>
</gene>
<dbReference type="Gene3D" id="3.30.470.10">
    <property type="match status" value="1"/>
</dbReference>
<dbReference type="SUPFAM" id="SSF56752">
    <property type="entry name" value="D-aminoacid aminotransferase-like PLP-dependent enzymes"/>
    <property type="match status" value="1"/>
</dbReference>
<comment type="cofactor">
    <cofactor evidence="1">
        <name>pyridoxal 5'-phosphate</name>
        <dbReference type="ChEBI" id="CHEBI:597326"/>
    </cofactor>
</comment>
<evidence type="ECO:0000256" key="2">
    <source>
        <dbReference type="ARBA" id="ARBA00009320"/>
    </source>
</evidence>
<dbReference type="InterPro" id="IPR001544">
    <property type="entry name" value="Aminotrans_IV"/>
</dbReference>
<dbReference type="Pfam" id="PF01063">
    <property type="entry name" value="Aminotran_4"/>
    <property type="match status" value="1"/>
</dbReference>
<dbReference type="InterPro" id="IPR050571">
    <property type="entry name" value="Class-IV_PLP-Dep_Aminotrnsfr"/>
</dbReference>
<keyword evidence="5" id="KW-1185">Reference proteome</keyword>
<evidence type="ECO:0000313" key="5">
    <source>
        <dbReference type="Proteomes" id="UP001183629"/>
    </source>
</evidence>
<evidence type="ECO:0000313" key="4">
    <source>
        <dbReference type="EMBL" id="MDR7326803.1"/>
    </source>
</evidence>
<dbReference type="GO" id="GO:0008652">
    <property type="term" value="P:amino acid biosynthetic process"/>
    <property type="evidence" value="ECO:0007669"/>
    <property type="project" value="UniProtKB-ARBA"/>
</dbReference>
<name>A0AAE4CXN5_9ACTN</name>
<organism evidence="4 5">
    <name type="scientific">Catenuloplanes niger</name>
    <dbReference type="NCBI Taxonomy" id="587534"/>
    <lineage>
        <taxon>Bacteria</taxon>
        <taxon>Bacillati</taxon>
        <taxon>Actinomycetota</taxon>
        <taxon>Actinomycetes</taxon>
        <taxon>Micromonosporales</taxon>
        <taxon>Micromonosporaceae</taxon>
        <taxon>Catenuloplanes</taxon>
    </lineage>
</organism>
<reference evidence="4 5" key="1">
    <citation type="submission" date="2023-07" db="EMBL/GenBank/DDBJ databases">
        <title>Sequencing the genomes of 1000 actinobacteria strains.</title>
        <authorList>
            <person name="Klenk H.-P."/>
        </authorList>
    </citation>
    <scope>NUCLEOTIDE SEQUENCE [LARGE SCALE GENOMIC DNA]</scope>
    <source>
        <strain evidence="4 5">DSM 44711</strain>
    </source>
</reference>
<dbReference type="FunFam" id="3.20.10.10:FF:000002">
    <property type="entry name" value="D-alanine aminotransferase"/>
    <property type="match status" value="1"/>
</dbReference>